<dbReference type="PANTHER" id="PTHR30061">
    <property type="entry name" value="MALTOSE-BINDING PERIPLASMIC PROTEIN"/>
    <property type="match status" value="1"/>
</dbReference>
<dbReference type="RefSeq" id="WP_015793582.1">
    <property type="nucleotide sequence ID" value="NC_013131.1"/>
</dbReference>
<evidence type="ECO:0000256" key="3">
    <source>
        <dbReference type="ARBA" id="ARBA00022729"/>
    </source>
</evidence>
<accession>C7Q3B7</accession>
<dbReference type="HOGENOM" id="CLU_031285_10_1_11"/>
<dbReference type="AlphaFoldDB" id="C7Q3B7"/>
<dbReference type="Gene3D" id="3.40.190.10">
    <property type="entry name" value="Periplasmic binding protein-like II"/>
    <property type="match status" value="1"/>
</dbReference>
<dbReference type="GO" id="GO:0055052">
    <property type="term" value="C:ATP-binding cassette (ABC) transporter complex, substrate-binding subunit-containing"/>
    <property type="evidence" value="ECO:0007669"/>
    <property type="project" value="TreeGrafter"/>
</dbReference>
<feature type="signal peptide" evidence="4">
    <location>
        <begin position="1"/>
        <end position="25"/>
    </location>
</feature>
<dbReference type="KEGG" id="cai:Caci_4993"/>
<evidence type="ECO:0000313" key="5">
    <source>
        <dbReference type="EMBL" id="ACU73853.1"/>
    </source>
</evidence>
<protein>
    <submittedName>
        <fullName evidence="5">Extracellular solute-binding protein family 1</fullName>
    </submittedName>
</protein>
<reference evidence="5 6" key="1">
    <citation type="journal article" date="2009" name="Stand. Genomic Sci.">
        <title>Complete genome sequence of Catenulispora acidiphila type strain (ID 139908).</title>
        <authorList>
            <person name="Copeland A."/>
            <person name="Lapidus A."/>
            <person name="Glavina Del Rio T."/>
            <person name="Nolan M."/>
            <person name="Lucas S."/>
            <person name="Chen F."/>
            <person name="Tice H."/>
            <person name="Cheng J.F."/>
            <person name="Bruce D."/>
            <person name="Goodwin L."/>
            <person name="Pitluck S."/>
            <person name="Mikhailova N."/>
            <person name="Pati A."/>
            <person name="Ivanova N."/>
            <person name="Mavromatis K."/>
            <person name="Chen A."/>
            <person name="Palaniappan K."/>
            <person name="Chain P."/>
            <person name="Land M."/>
            <person name="Hauser L."/>
            <person name="Chang Y.J."/>
            <person name="Jeffries C.D."/>
            <person name="Chertkov O."/>
            <person name="Brettin T."/>
            <person name="Detter J.C."/>
            <person name="Han C."/>
            <person name="Ali Z."/>
            <person name="Tindall B.J."/>
            <person name="Goker M."/>
            <person name="Bristow J."/>
            <person name="Eisen J.A."/>
            <person name="Markowitz V."/>
            <person name="Hugenholtz P."/>
            <person name="Kyrpides N.C."/>
            <person name="Klenk H.P."/>
        </authorList>
    </citation>
    <scope>NUCLEOTIDE SEQUENCE [LARGE SCALE GENOMIC DNA]</scope>
    <source>
        <strain evidence="6">DSM 44928 / JCM 14897 / NBRC 102108 / NRRL B-24433 / ID139908</strain>
    </source>
</reference>
<sequence length="432" mass="44795" precursor="true">MPTHLPRPRRAVLTAAVAVAALVLAGCGSTKSSGGSAGATGSADDGTTLTLWTRAGTQTQTQALVDAYNASHKNKVKLTAFPNEQYPDKIATSAGAKALPDIFTSDVVFAPNYVSQGLWTDITGDFNTLPFKDAVAPSHVKAATSDGKIYAVPHALDLSVMFYNKALYKQAGLDPNKGPATLQEFADQARAVAKLGGGNHGTYIGGNCGGCVEFTFWPSIWADGGAVMDDAGTKSSIDSSQVQAVFKVYHDLYADGTADPASKQENGTTWLGALQTGKVGIAPGPSSWLPLIRSKGIDVGVAPIPGVRGGSSTFVGGDVAGIASTSSHEKQAWDFLSWTLGDTAQVDVVAKQGQIIARTDLADNRYAAADPAVLSINQVMAKGKTPYALNFNATYNDPQSPWTAALRGALFGDAASALASGQDAITKSLDQH</sequence>
<dbReference type="PANTHER" id="PTHR30061:SF50">
    <property type="entry name" value="MALTOSE_MALTODEXTRIN-BINDING PERIPLASMIC PROTEIN"/>
    <property type="match status" value="1"/>
</dbReference>
<dbReference type="GO" id="GO:1901982">
    <property type="term" value="F:maltose binding"/>
    <property type="evidence" value="ECO:0007669"/>
    <property type="project" value="TreeGrafter"/>
</dbReference>
<dbReference type="EMBL" id="CP001700">
    <property type="protein sequence ID" value="ACU73853.1"/>
    <property type="molecule type" value="Genomic_DNA"/>
</dbReference>
<evidence type="ECO:0000256" key="2">
    <source>
        <dbReference type="ARBA" id="ARBA00022448"/>
    </source>
</evidence>
<feature type="chain" id="PRO_5039657729" evidence="4">
    <location>
        <begin position="26"/>
        <end position="432"/>
    </location>
</feature>
<organism evidence="5 6">
    <name type="scientific">Catenulispora acidiphila (strain DSM 44928 / JCM 14897 / NBRC 102108 / NRRL B-24433 / ID139908)</name>
    <dbReference type="NCBI Taxonomy" id="479433"/>
    <lineage>
        <taxon>Bacteria</taxon>
        <taxon>Bacillati</taxon>
        <taxon>Actinomycetota</taxon>
        <taxon>Actinomycetes</taxon>
        <taxon>Catenulisporales</taxon>
        <taxon>Catenulisporaceae</taxon>
        <taxon>Catenulispora</taxon>
    </lineage>
</organism>
<dbReference type="STRING" id="479433.Caci_4993"/>
<evidence type="ECO:0000313" key="6">
    <source>
        <dbReference type="Proteomes" id="UP000000851"/>
    </source>
</evidence>
<dbReference type="InterPro" id="IPR006059">
    <property type="entry name" value="SBP"/>
</dbReference>
<name>C7Q3B7_CATAD</name>
<dbReference type="PROSITE" id="PS51318">
    <property type="entry name" value="TAT"/>
    <property type="match status" value="1"/>
</dbReference>
<evidence type="ECO:0000256" key="1">
    <source>
        <dbReference type="ARBA" id="ARBA00008520"/>
    </source>
</evidence>
<dbReference type="InterPro" id="IPR006311">
    <property type="entry name" value="TAT_signal"/>
</dbReference>
<dbReference type="Proteomes" id="UP000000851">
    <property type="component" value="Chromosome"/>
</dbReference>
<keyword evidence="6" id="KW-1185">Reference proteome</keyword>
<dbReference type="CDD" id="cd13585">
    <property type="entry name" value="PBP2_TMBP_like"/>
    <property type="match status" value="1"/>
</dbReference>
<proteinExistence type="inferred from homology"/>
<dbReference type="SUPFAM" id="SSF53850">
    <property type="entry name" value="Periplasmic binding protein-like II"/>
    <property type="match status" value="1"/>
</dbReference>
<dbReference type="Pfam" id="PF13416">
    <property type="entry name" value="SBP_bac_8"/>
    <property type="match status" value="1"/>
</dbReference>
<dbReference type="OrthoDB" id="2509690at2"/>
<dbReference type="InParanoid" id="C7Q3B7"/>
<gene>
    <name evidence="5" type="ordered locus">Caci_4993</name>
</gene>
<dbReference type="PROSITE" id="PS51257">
    <property type="entry name" value="PROKAR_LIPOPROTEIN"/>
    <property type="match status" value="1"/>
</dbReference>
<dbReference type="eggNOG" id="COG1653">
    <property type="taxonomic scope" value="Bacteria"/>
</dbReference>
<keyword evidence="3 4" id="KW-0732">Signal</keyword>
<dbReference type="GO" id="GO:0042956">
    <property type="term" value="P:maltodextrin transmembrane transport"/>
    <property type="evidence" value="ECO:0007669"/>
    <property type="project" value="TreeGrafter"/>
</dbReference>
<keyword evidence="2" id="KW-0813">Transport</keyword>
<evidence type="ECO:0000256" key="4">
    <source>
        <dbReference type="SAM" id="SignalP"/>
    </source>
</evidence>
<dbReference type="GO" id="GO:0015768">
    <property type="term" value="P:maltose transport"/>
    <property type="evidence" value="ECO:0007669"/>
    <property type="project" value="TreeGrafter"/>
</dbReference>
<comment type="similarity">
    <text evidence="1">Belongs to the bacterial solute-binding protein 1 family.</text>
</comment>